<accession>A0ABV4TU18</accession>
<organism evidence="13 14">
    <name type="scientific">Thiohalorhabdus methylotrophus</name>
    <dbReference type="NCBI Taxonomy" id="3242694"/>
    <lineage>
        <taxon>Bacteria</taxon>
        <taxon>Pseudomonadati</taxon>
        <taxon>Pseudomonadota</taxon>
        <taxon>Gammaproteobacteria</taxon>
        <taxon>Thiohalorhabdales</taxon>
        <taxon>Thiohalorhabdaceae</taxon>
        <taxon>Thiohalorhabdus</taxon>
    </lineage>
</organism>
<evidence type="ECO:0000256" key="2">
    <source>
        <dbReference type="ARBA" id="ARBA00004429"/>
    </source>
</evidence>
<evidence type="ECO:0000256" key="12">
    <source>
        <dbReference type="SAM" id="Phobius"/>
    </source>
</evidence>
<dbReference type="EMBL" id="JBGUAW010000005">
    <property type="protein sequence ID" value="MFA9460814.1"/>
    <property type="molecule type" value="Genomic_DNA"/>
</dbReference>
<gene>
    <name evidence="13" type="primary">lptF</name>
    <name evidence="13" type="ORF">ACERLL_08245</name>
</gene>
<evidence type="ECO:0000256" key="3">
    <source>
        <dbReference type="ARBA" id="ARBA00007725"/>
    </source>
</evidence>
<keyword evidence="10 12" id="KW-0472">Membrane</keyword>
<keyword evidence="8 12" id="KW-0812">Transmembrane</keyword>
<name>A0ABV4TU18_9GAMM</name>
<keyword evidence="7" id="KW-0997">Cell inner membrane</keyword>
<evidence type="ECO:0000256" key="4">
    <source>
        <dbReference type="ARBA" id="ARBA00014213"/>
    </source>
</evidence>
<feature type="transmembrane region" description="Helical" evidence="12">
    <location>
        <begin position="332"/>
        <end position="350"/>
    </location>
</feature>
<reference evidence="13 14" key="1">
    <citation type="submission" date="2024-08" db="EMBL/GenBank/DDBJ databases">
        <title>Whole-genome sequencing of halo(alkali)philic microorganisms from hypersaline lakes.</title>
        <authorList>
            <person name="Sorokin D.Y."/>
            <person name="Merkel A.Y."/>
            <person name="Messina E."/>
            <person name="Yakimov M."/>
        </authorList>
    </citation>
    <scope>NUCLEOTIDE SEQUENCE [LARGE SCALE GENOMIC DNA]</scope>
    <source>
        <strain evidence="13 14">Cl-TMA</strain>
    </source>
</reference>
<dbReference type="InterPro" id="IPR005495">
    <property type="entry name" value="LptG/LptF_permease"/>
</dbReference>
<evidence type="ECO:0000256" key="6">
    <source>
        <dbReference type="ARBA" id="ARBA00022475"/>
    </source>
</evidence>
<keyword evidence="5" id="KW-0813">Transport</keyword>
<evidence type="ECO:0000313" key="13">
    <source>
        <dbReference type="EMBL" id="MFA9460814.1"/>
    </source>
</evidence>
<keyword evidence="9 12" id="KW-1133">Transmembrane helix</keyword>
<feature type="transmembrane region" description="Helical" evidence="12">
    <location>
        <begin position="270"/>
        <end position="290"/>
    </location>
</feature>
<comment type="similarity">
    <text evidence="3">Belongs to the LptF/LptG family.</text>
</comment>
<dbReference type="PANTHER" id="PTHR33529">
    <property type="entry name" value="SLR0882 PROTEIN-RELATED"/>
    <property type="match status" value="1"/>
</dbReference>
<evidence type="ECO:0000256" key="11">
    <source>
        <dbReference type="ARBA" id="ARBA00026081"/>
    </source>
</evidence>
<sequence>MKVLHRYVGLEVIGRAFLILALVTLLMLLAKGLEFLKDMAQGELPGEAVVALLGLAVPKILSLALPLALFFGLLTTISRLCMDSEMDALGAAGVGLYNLLPMVAVIAAAGAVLETGLTLWAEPAGQAKLERATADFQRQALTSLVRPQEFNEFPGGRVLYFDHRGRNGHMRPVFFYDSGSEPAATVTAEKGELRQNKEGQVEAVFHDGVRFQASFAGEQYGRLMHFERYRVRKSLGEVESGELGREALPTPRLIAASWGRKEAGKFRTELYRRLALPLSLPILMLLALPLGMENRRQGRSFGVLWGALLVLAYHNGLIVVEEWAGRGAVPPHWLLWAMPVPALLLAAYFLRQRVHSKPILPHPRAGRRGGRRAGAPQS</sequence>
<evidence type="ECO:0000313" key="14">
    <source>
        <dbReference type="Proteomes" id="UP001575181"/>
    </source>
</evidence>
<evidence type="ECO:0000256" key="7">
    <source>
        <dbReference type="ARBA" id="ARBA00022519"/>
    </source>
</evidence>
<evidence type="ECO:0000256" key="8">
    <source>
        <dbReference type="ARBA" id="ARBA00022692"/>
    </source>
</evidence>
<feature type="transmembrane region" description="Helical" evidence="12">
    <location>
        <begin position="89"/>
        <end position="113"/>
    </location>
</feature>
<feature type="transmembrane region" description="Helical" evidence="12">
    <location>
        <begin position="50"/>
        <end position="77"/>
    </location>
</feature>
<evidence type="ECO:0000256" key="9">
    <source>
        <dbReference type="ARBA" id="ARBA00022989"/>
    </source>
</evidence>
<protein>
    <recommendedName>
        <fullName evidence="4">Lipopolysaccharide export system permease protein LptF</fullName>
    </recommendedName>
</protein>
<comment type="function">
    <text evidence="1">Part of the ABC transporter complex LptBFG involved in the translocation of lipopolysaccharide (LPS) from the inner membrane to the outer membrane.</text>
</comment>
<comment type="subunit">
    <text evidence="11">Component of the lipopolysaccharide transport and assembly complex. The LptBFG transporter is composed of two ATP-binding proteins (LptB) and two transmembrane proteins (LptF and LptG).</text>
</comment>
<evidence type="ECO:0000256" key="5">
    <source>
        <dbReference type="ARBA" id="ARBA00022448"/>
    </source>
</evidence>
<comment type="subcellular location">
    <subcellularLocation>
        <location evidence="2">Cell inner membrane</location>
        <topology evidence="2">Multi-pass membrane protein</topology>
    </subcellularLocation>
</comment>
<evidence type="ECO:0000256" key="10">
    <source>
        <dbReference type="ARBA" id="ARBA00023136"/>
    </source>
</evidence>
<evidence type="ECO:0000256" key="1">
    <source>
        <dbReference type="ARBA" id="ARBA00002265"/>
    </source>
</evidence>
<feature type="transmembrane region" description="Helical" evidence="12">
    <location>
        <begin position="302"/>
        <end position="320"/>
    </location>
</feature>
<dbReference type="NCBIfam" id="TIGR04407">
    <property type="entry name" value="LptF_YjgP"/>
    <property type="match status" value="1"/>
</dbReference>
<keyword evidence="6" id="KW-1003">Cell membrane</keyword>
<keyword evidence="14" id="KW-1185">Reference proteome</keyword>
<dbReference type="InterPro" id="IPR030922">
    <property type="entry name" value="LptF"/>
</dbReference>
<proteinExistence type="inferred from homology"/>
<dbReference type="Proteomes" id="UP001575181">
    <property type="component" value="Unassembled WGS sequence"/>
</dbReference>
<dbReference type="PANTHER" id="PTHR33529:SF7">
    <property type="entry name" value="LIPOPOLYSACCHARIDE EXPORT SYSTEM PERMEASE PROTEIN LPTF"/>
    <property type="match status" value="1"/>
</dbReference>
<feature type="transmembrane region" description="Helical" evidence="12">
    <location>
        <begin position="12"/>
        <end position="30"/>
    </location>
</feature>
<comment type="caution">
    <text evidence="13">The sequence shown here is derived from an EMBL/GenBank/DDBJ whole genome shotgun (WGS) entry which is preliminary data.</text>
</comment>
<dbReference type="Pfam" id="PF03739">
    <property type="entry name" value="LptF_LptG"/>
    <property type="match status" value="1"/>
</dbReference>
<dbReference type="RefSeq" id="WP_373655600.1">
    <property type="nucleotide sequence ID" value="NZ_JBGUAW010000005.1"/>
</dbReference>